<gene>
    <name evidence="1" type="ORF">C8R14_1043</name>
</gene>
<reference evidence="1 2" key="1">
    <citation type="submission" date="2018-04" db="EMBL/GenBank/DDBJ databases">
        <title>Active sludge and wastewater microbial communities from Klosterneuburg, Austria.</title>
        <authorList>
            <person name="Wagner M."/>
        </authorList>
    </citation>
    <scope>NUCLEOTIDE SEQUENCE [LARGE SCALE GENOMIC DNA]</scope>
    <source>
        <strain evidence="1 2">Nm 57</strain>
    </source>
</reference>
<organism evidence="1 2">
    <name type="scientific">Nitrosomonas eutropha</name>
    <dbReference type="NCBI Taxonomy" id="916"/>
    <lineage>
        <taxon>Bacteria</taxon>
        <taxon>Pseudomonadati</taxon>
        <taxon>Pseudomonadota</taxon>
        <taxon>Betaproteobacteria</taxon>
        <taxon>Nitrosomonadales</taxon>
        <taxon>Nitrosomonadaceae</taxon>
        <taxon>Nitrosomonas</taxon>
    </lineage>
</organism>
<keyword evidence="2" id="KW-1185">Reference proteome</keyword>
<protein>
    <recommendedName>
        <fullName evidence="3">Amidohydrolase</fullName>
    </recommendedName>
</protein>
<name>A0ABX5M8Z9_9PROT</name>
<evidence type="ECO:0000313" key="2">
    <source>
        <dbReference type="Proteomes" id="UP000247780"/>
    </source>
</evidence>
<dbReference type="Proteomes" id="UP000247780">
    <property type="component" value="Unassembled WGS sequence"/>
</dbReference>
<dbReference type="RefSeq" id="WP_207204464.1">
    <property type="nucleotide sequence ID" value="NZ_FNYF01000046.1"/>
</dbReference>
<dbReference type="EMBL" id="QICQ01000004">
    <property type="protein sequence ID" value="PXV83543.1"/>
    <property type="molecule type" value="Genomic_DNA"/>
</dbReference>
<dbReference type="SUPFAM" id="SSF51556">
    <property type="entry name" value="Metallo-dependent hydrolases"/>
    <property type="match status" value="1"/>
</dbReference>
<evidence type="ECO:0008006" key="3">
    <source>
        <dbReference type="Google" id="ProtNLM"/>
    </source>
</evidence>
<dbReference type="InterPro" id="IPR032466">
    <property type="entry name" value="Metal_Hydrolase"/>
</dbReference>
<proteinExistence type="predicted"/>
<evidence type="ECO:0000313" key="1">
    <source>
        <dbReference type="EMBL" id="PXV83543.1"/>
    </source>
</evidence>
<sequence>MIIDCHCHAGSGDGLTGPWDTRAPLQDYLRRATVAGIRRTVLFSAFHSNYAAANQ</sequence>
<comment type="caution">
    <text evidence="1">The sequence shown here is derived from an EMBL/GenBank/DDBJ whole genome shotgun (WGS) entry which is preliminary data.</text>
</comment>
<accession>A0ABX5M8Z9</accession>